<dbReference type="OrthoDB" id="7067936at2"/>
<comment type="caution">
    <text evidence="1">The sequence shown here is derived from an EMBL/GenBank/DDBJ whole genome shotgun (WGS) entry which is preliminary data.</text>
</comment>
<dbReference type="RefSeq" id="WP_126463912.1">
    <property type="nucleotide sequence ID" value="NZ_AP018721.1"/>
</dbReference>
<dbReference type="EMBL" id="SLZY01000014">
    <property type="protein sequence ID" value="TCS70694.1"/>
    <property type="molecule type" value="Genomic_DNA"/>
</dbReference>
<accession>A0A4V6NYQ7</accession>
<keyword evidence="2" id="KW-1185">Reference proteome</keyword>
<reference evidence="1 2" key="1">
    <citation type="submission" date="2019-03" db="EMBL/GenBank/DDBJ databases">
        <title>Genomic Encyclopedia of Type Strains, Phase IV (KMG-IV): sequencing the most valuable type-strain genomes for metagenomic binning, comparative biology and taxonomic classification.</title>
        <authorList>
            <person name="Goeker M."/>
        </authorList>
    </citation>
    <scope>NUCLEOTIDE SEQUENCE [LARGE SCALE GENOMIC DNA]</scope>
    <source>
        <strain evidence="1 2">DSM 103923</strain>
    </source>
</reference>
<dbReference type="Proteomes" id="UP000295135">
    <property type="component" value="Unassembled WGS sequence"/>
</dbReference>
<dbReference type="AlphaFoldDB" id="A0A4V6NYQ7"/>
<name>A0A4V6NYQ7_9PROT</name>
<gene>
    <name evidence="1" type="ORF">EDC61_11421</name>
</gene>
<proteinExistence type="predicted"/>
<evidence type="ECO:0000313" key="2">
    <source>
        <dbReference type="Proteomes" id="UP000295135"/>
    </source>
</evidence>
<evidence type="ECO:0000313" key="1">
    <source>
        <dbReference type="EMBL" id="TCS70694.1"/>
    </source>
</evidence>
<protein>
    <submittedName>
        <fullName evidence="1">Uncharacterized protein</fullName>
    </submittedName>
</protein>
<organism evidence="1 2">
    <name type="scientific">Sulfuritortus calidifontis</name>
    <dbReference type="NCBI Taxonomy" id="1914471"/>
    <lineage>
        <taxon>Bacteria</taxon>
        <taxon>Pseudomonadati</taxon>
        <taxon>Pseudomonadota</taxon>
        <taxon>Betaproteobacteria</taxon>
        <taxon>Nitrosomonadales</taxon>
        <taxon>Thiobacillaceae</taxon>
        <taxon>Sulfuritortus</taxon>
    </lineage>
</organism>
<sequence length="72" mass="8069">MKAARLETSARLQRVLDYLSDGREHTTLDIVVGASVCAVNSCIAELRANGFDIACRREGDVWLYRLIERETA</sequence>